<dbReference type="GeneID" id="20656713"/>
<dbReference type="SUPFAM" id="SSF48403">
    <property type="entry name" value="Ankyrin repeat"/>
    <property type="match status" value="1"/>
</dbReference>
<protein>
    <submittedName>
        <fullName evidence="1">Uncharacterized protein</fullName>
    </submittedName>
</protein>
<dbReference type="InterPro" id="IPR002110">
    <property type="entry name" value="Ankyrin_rpt"/>
</dbReference>
<organism evidence="1 2">
    <name type="scientific">Phytophthora sojae (strain P6497)</name>
    <name type="common">Soybean stem and root rot agent</name>
    <name type="synonym">Phytophthora megasperma f. sp. glycines</name>
    <dbReference type="NCBI Taxonomy" id="1094619"/>
    <lineage>
        <taxon>Eukaryota</taxon>
        <taxon>Sar</taxon>
        <taxon>Stramenopiles</taxon>
        <taxon>Oomycota</taxon>
        <taxon>Peronosporomycetes</taxon>
        <taxon>Peronosporales</taxon>
        <taxon>Peronosporaceae</taxon>
        <taxon>Phytophthora</taxon>
    </lineage>
</organism>
<dbReference type="Proteomes" id="UP000002640">
    <property type="component" value="Unassembled WGS sequence"/>
</dbReference>
<dbReference type="SMR" id="G4Z7B7"/>
<name>G4Z7B7_PHYSP</name>
<dbReference type="InterPro" id="IPR052050">
    <property type="entry name" value="SecEffector_AnkRepeat"/>
</dbReference>
<gene>
    <name evidence="1" type="ORF">PHYSODRAFT_491501</name>
</gene>
<dbReference type="PANTHER" id="PTHR46586:SF3">
    <property type="entry name" value="ANKYRIN REPEAT-CONTAINING PROTEIN"/>
    <property type="match status" value="1"/>
</dbReference>
<dbReference type="KEGG" id="psoj:PHYSODRAFT_491501"/>
<keyword evidence="2" id="KW-1185">Reference proteome</keyword>
<evidence type="ECO:0000313" key="1">
    <source>
        <dbReference type="EMBL" id="EGZ19625.1"/>
    </source>
</evidence>
<dbReference type="Gene3D" id="1.25.40.20">
    <property type="entry name" value="Ankyrin repeat-containing domain"/>
    <property type="match status" value="1"/>
</dbReference>
<dbReference type="PANTHER" id="PTHR46586">
    <property type="entry name" value="ANKYRIN REPEAT-CONTAINING PROTEIN"/>
    <property type="match status" value="1"/>
</dbReference>
<dbReference type="Pfam" id="PF12796">
    <property type="entry name" value="Ank_2"/>
    <property type="match status" value="1"/>
</dbReference>
<proteinExistence type="predicted"/>
<feature type="non-terminal residue" evidence="1">
    <location>
        <position position="1"/>
    </location>
</feature>
<evidence type="ECO:0000313" key="2">
    <source>
        <dbReference type="Proteomes" id="UP000002640"/>
    </source>
</evidence>
<sequence length="190" mass="21678">VVQWLHDNLTDGCTARAINWTAMYKLFDVVRWLRRNEYEAYPGQALYRAVGAGYFDVEFLTGLDWRDDESGCTTNAMNAAAENGYLKIVKWLHLNRAATGAMNSAAKNDHLNIVKWLHQHRTEGRTTKAMDYAALNGHLKVVQWLHSNRREGCTTRAMDFAVERGILEVVKWLHENRSEECSTNAMDCAA</sequence>
<dbReference type="RefSeq" id="XP_009522342.1">
    <property type="nucleotide sequence ID" value="XM_009524047.1"/>
</dbReference>
<dbReference type="InParanoid" id="G4Z7B7"/>
<dbReference type="InterPro" id="IPR036770">
    <property type="entry name" value="Ankyrin_rpt-contain_sf"/>
</dbReference>
<dbReference type="EMBL" id="JH159153">
    <property type="protein sequence ID" value="EGZ19625.1"/>
    <property type="molecule type" value="Genomic_DNA"/>
</dbReference>
<dbReference type="AlphaFoldDB" id="G4Z7B7"/>
<accession>G4Z7B7</accession>
<reference evidence="1 2" key="1">
    <citation type="journal article" date="2006" name="Science">
        <title>Phytophthora genome sequences uncover evolutionary origins and mechanisms of pathogenesis.</title>
        <authorList>
            <person name="Tyler B.M."/>
            <person name="Tripathy S."/>
            <person name="Zhang X."/>
            <person name="Dehal P."/>
            <person name="Jiang R.H."/>
            <person name="Aerts A."/>
            <person name="Arredondo F.D."/>
            <person name="Baxter L."/>
            <person name="Bensasson D."/>
            <person name="Beynon J.L."/>
            <person name="Chapman J."/>
            <person name="Damasceno C.M."/>
            <person name="Dorrance A.E."/>
            <person name="Dou D."/>
            <person name="Dickerman A.W."/>
            <person name="Dubchak I.L."/>
            <person name="Garbelotto M."/>
            <person name="Gijzen M."/>
            <person name="Gordon S.G."/>
            <person name="Govers F."/>
            <person name="Grunwald N.J."/>
            <person name="Huang W."/>
            <person name="Ivors K.L."/>
            <person name="Jones R.W."/>
            <person name="Kamoun S."/>
            <person name="Krampis K."/>
            <person name="Lamour K.H."/>
            <person name="Lee M.K."/>
            <person name="McDonald W.H."/>
            <person name="Medina M."/>
            <person name="Meijer H.J."/>
            <person name="Nordberg E.K."/>
            <person name="Maclean D.J."/>
            <person name="Ospina-Giraldo M.D."/>
            <person name="Morris P.F."/>
            <person name="Phuntumart V."/>
            <person name="Putnam N.H."/>
            <person name="Rash S."/>
            <person name="Rose J.K."/>
            <person name="Sakihama Y."/>
            <person name="Salamov A.A."/>
            <person name="Savidor A."/>
            <person name="Scheuring C.F."/>
            <person name="Smith B.M."/>
            <person name="Sobral B.W."/>
            <person name="Terry A."/>
            <person name="Torto-Alalibo T.A."/>
            <person name="Win J."/>
            <person name="Xu Z."/>
            <person name="Zhang H."/>
            <person name="Grigoriev I.V."/>
            <person name="Rokhsar D.S."/>
            <person name="Boore J.L."/>
        </authorList>
    </citation>
    <scope>NUCLEOTIDE SEQUENCE [LARGE SCALE GENOMIC DNA]</scope>
    <source>
        <strain evidence="1 2">P6497</strain>
    </source>
</reference>